<dbReference type="PRINTS" id="PR00987">
    <property type="entry name" value="TRNASYNTHGLU"/>
</dbReference>
<evidence type="ECO:0000313" key="9">
    <source>
        <dbReference type="EMBL" id="TDQ18926.1"/>
    </source>
</evidence>
<keyword evidence="6 7" id="KW-0030">Aminoacyl-tRNA synthetase</keyword>
<comment type="caution">
    <text evidence="9">The sequence shown here is derived from an EMBL/GenBank/DDBJ whole genome shotgun (WGS) entry which is preliminary data.</text>
</comment>
<dbReference type="EMBL" id="SNYF01000005">
    <property type="protein sequence ID" value="TDQ18926.1"/>
    <property type="molecule type" value="Genomic_DNA"/>
</dbReference>
<name>A0A4R6T896_9BACT</name>
<dbReference type="AlphaFoldDB" id="A0A4R6T896"/>
<dbReference type="PANTHER" id="PTHR43311">
    <property type="entry name" value="GLUTAMATE--TRNA LIGASE"/>
    <property type="match status" value="1"/>
</dbReference>
<dbReference type="Proteomes" id="UP000294535">
    <property type="component" value="Unassembled WGS sequence"/>
</dbReference>
<dbReference type="GO" id="GO:0006424">
    <property type="term" value="P:glutamyl-tRNA aminoacylation"/>
    <property type="evidence" value="ECO:0007669"/>
    <property type="project" value="TreeGrafter"/>
</dbReference>
<evidence type="ECO:0000256" key="1">
    <source>
        <dbReference type="ARBA" id="ARBA00022598"/>
    </source>
</evidence>
<dbReference type="InterPro" id="IPR014729">
    <property type="entry name" value="Rossmann-like_a/b/a_fold"/>
</dbReference>
<dbReference type="Pfam" id="PF00749">
    <property type="entry name" value="tRNA-synt_1c"/>
    <property type="match status" value="2"/>
</dbReference>
<dbReference type="Gene3D" id="3.40.50.620">
    <property type="entry name" value="HUPs"/>
    <property type="match status" value="1"/>
</dbReference>
<keyword evidence="10" id="KW-1185">Reference proteome</keyword>
<dbReference type="InterPro" id="IPR001412">
    <property type="entry name" value="aa-tRNA-synth_I_CS"/>
</dbReference>
<keyword evidence="7" id="KW-0648">Protein biosynthesis</keyword>
<dbReference type="GO" id="GO:0004818">
    <property type="term" value="F:glutamate-tRNA ligase activity"/>
    <property type="evidence" value="ECO:0007669"/>
    <property type="project" value="TreeGrafter"/>
</dbReference>
<evidence type="ECO:0000256" key="3">
    <source>
        <dbReference type="ARBA" id="ARBA00022741"/>
    </source>
</evidence>
<dbReference type="RefSeq" id="WP_133552777.1">
    <property type="nucleotide sequence ID" value="NZ_SNYF01000005.1"/>
</dbReference>
<sequence length="292" mass="33697">MNFNYTRIAPTPSGFLHLGNAYSFLLTKALAEKHGIKILLRIDDLDRERYRTEFVEDIFETLDFLEIPIDKGPKSVQEFESEWSQIHRMGLYKSALEKVRDSKLAFACDCSRKKITQMNPTGHYLGQCLDRRIPLDRLDTSWRINTLDSDFLTFTEYPDKKVTDIIPEETAFYIVRKKDRLPAYHLTSVVDDVHFGVDLIVRGKDLYPSTLAQLDLARILKEPQFLACTFFHNELIKGPSNEKLSKSAGSTSIQNLRKEGKKLSDLFLTLGQIIGAKEELRTFEDFKNHVIK</sequence>
<organism evidence="9 10">
    <name type="scientific">Algoriphagus boseongensis</name>
    <dbReference type="NCBI Taxonomy" id="1442587"/>
    <lineage>
        <taxon>Bacteria</taxon>
        <taxon>Pseudomonadati</taxon>
        <taxon>Bacteroidota</taxon>
        <taxon>Cytophagia</taxon>
        <taxon>Cytophagales</taxon>
        <taxon>Cyclobacteriaceae</taxon>
        <taxon>Algoriphagus</taxon>
    </lineage>
</organism>
<feature type="domain" description="Glutamyl/glutaminyl-tRNA synthetase class Ib catalytic" evidence="8">
    <location>
        <begin position="169"/>
        <end position="266"/>
    </location>
</feature>
<keyword evidence="3 7" id="KW-0547">Nucleotide-binding</keyword>
<accession>A0A4R6T896</accession>
<keyword evidence="4" id="KW-0862">Zinc</keyword>
<dbReference type="PROSITE" id="PS00178">
    <property type="entry name" value="AA_TRNA_LIGASE_I"/>
    <property type="match status" value="1"/>
</dbReference>
<dbReference type="GO" id="GO:0005829">
    <property type="term" value="C:cytosol"/>
    <property type="evidence" value="ECO:0007669"/>
    <property type="project" value="TreeGrafter"/>
</dbReference>
<dbReference type="InterPro" id="IPR049940">
    <property type="entry name" value="GluQ/Sye"/>
</dbReference>
<dbReference type="SUPFAM" id="SSF52374">
    <property type="entry name" value="Nucleotidylyl transferase"/>
    <property type="match status" value="1"/>
</dbReference>
<gene>
    <name evidence="9" type="ORF">DFQ04_0737</name>
</gene>
<keyword evidence="5 7" id="KW-0067">ATP-binding</keyword>
<evidence type="ECO:0000256" key="4">
    <source>
        <dbReference type="ARBA" id="ARBA00022833"/>
    </source>
</evidence>
<dbReference type="InterPro" id="IPR000924">
    <property type="entry name" value="Glu/Gln-tRNA-synth"/>
</dbReference>
<evidence type="ECO:0000259" key="8">
    <source>
        <dbReference type="Pfam" id="PF00749"/>
    </source>
</evidence>
<protein>
    <submittedName>
        <fullName evidence="9">Glutamyl-tRNA synthetase</fullName>
    </submittedName>
</protein>
<evidence type="ECO:0000256" key="7">
    <source>
        <dbReference type="RuleBase" id="RU363037"/>
    </source>
</evidence>
<keyword evidence="1 7" id="KW-0436">Ligase</keyword>
<dbReference type="PANTHER" id="PTHR43311:SF1">
    <property type="entry name" value="GLUTAMYL-Q TRNA(ASP) SYNTHETASE"/>
    <property type="match status" value="1"/>
</dbReference>
<evidence type="ECO:0000313" key="10">
    <source>
        <dbReference type="Proteomes" id="UP000294535"/>
    </source>
</evidence>
<dbReference type="InterPro" id="IPR020058">
    <property type="entry name" value="Glu/Gln-tRNA-synth_Ib_cat-dom"/>
</dbReference>
<evidence type="ECO:0000256" key="2">
    <source>
        <dbReference type="ARBA" id="ARBA00022723"/>
    </source>
</evidence>
<evidence type="ECO:0000256" key="6">
    <source>
        <dbReference type="ARBA" id="ARBA00023146"/>
    </source>
</evidence>
<dbReference type="OrthoDB" id="9807503at2"/>
<reference evidence="9 10" key="1">
    <citation type="submission" date="2019-03" db="EMBL/GenBank/DDBJ databases">
        <title>Genomic Encyclopedia of Type Strains, Phase III (KMG-III): the genomes of soil and plant-associated and newly described type strains.</title>
        <authorList>
            <person name="Whitman W."/>
        </authorList>
    </citation>
    <scope>NUCLEOTIDE SEQUENCE [LARGE SCALE GENOMIC DNA]</scope>
    <source>
        <strain evidence="9 10">CECT 8446</strain>
    </source>
</reference>
<keyword evidence="2" id="KW-0479">Metal-binding</keyword>
<proteinExistence type="inferred from homology"/>
<dbReference type="GO" id="GO:0005524">
    <property type="term" value="F:ATP binding"/>
    <property type="evidence" value="ECO:0007669"/>
    <property type="project" value="UniProtKB-KW"/>
</dbReference>
<evidence type="ECO:0000256" key="5">
    <source>
        <dbReference type="ARBA" id="ARBA00022840"/>
    </source>
</evidence>
<feature type="domain" description="Glutamyl/glutaminyl-tRNA synthetase class Ib catalytic" evidence="8">
    <location>
        <begin position="6"/>
        <end position="121"/>
    </location>
</feature>
<comment type="similarity">
    <text evidence="7">Belongs to the class-I aminoacyl-tRNA synthetase family.</text>
</comment>